<dbReference type="RefSeq" id="WP_119755280.1">
    <property type="nucleotide sequence ID" value="NZ_CP032382.1"/>
</dbReference>
<dbReference type="Gene3D" id="2.60.40.10">
    <property type="entry name" value="Immunoglobulins"/>
    <property type="match status" value="1"/>
</dbReference>
<name>A0A385SLA0_9BACT</name>
<dbReference type="AlphaFoldDB" id="A0A385SLA0"/>
<gene>
    <name evidence="1" type="ORF">D4L85_16235</name>
</gene>
<organism evidence="1 2">
    <name type="scientific">Chryseolinea soli</name>
    <dbReference type="NCBI Taxonomy" id="2321403"/>
    <lineage>
        <taxon>Bacteria</taxon>
        <taxon>Pseudomonadati</taxon>
        <taxon>Bacteroidota</taxon>
        <taxon>Cytophagia</taxon>
        <taxon>Cytophagales</taxon>
        <taxon>Fulvivirgaceae</taxon>
        <taxon>Chryseolinea</taxon>
    </lineage>
</organism>
<dbReference type="KEGG" id="chk:D4L85_16235"/>
<protein>
    <submittedName>
        <fullName evidence="1">Uncharacterized protein</fullName>
    </submittedName>
</protein>
<dbReference type="OrthoDB" id="1493276at2"/>
<keyword evidence="2" id="KW-1185">Reference proteome</keyword>
<evidence type="ECO:0000313" key="2">
    <source>
        <dbReference type="Proteomes" id="UP000266183"/>
    </source>
</evidence>
<evidence type="ECO:0000313" key="1">
    <source>
        <dbReference type="EMBL" id="AYB32019.1"/>
    </source>
</evidence>
<proteinExistence type="predicted"/>
<reference evidence="2" key="1">
    <citation type="submission" date="2018-09" db="EMBL/GenBank/DDBJ databases">
        <title>Chryseolinea sp. KIS68-18 isolated from soil.</title>
        <authorList>
            <person name="Weon H.-Y."/>
            <person name="Kwon S.-W."/>
            <person name="Lee S.A."/>
        </authorList>
    </citation>
    <scope>NUCLEOTIDE SEQUENCE [LARGE SCALE GENOMIC DNA]</scope>
    <source>
        <strain evidence="2">KIS68-18</strain>
    </source>
</reference>
<sequence length="245" mass="26352">MMKRTLVAIILISGVMITCDENVEVGDVLYNLKLEEKETPADGQSTIKITVNLNDRSSADRRSVIFATTAGTFTSSSTSKYTAKAEFLDGLLTATATLRAPVSPGKIGISVQPEFDSPIKDFIVSDTIEAVKSSPATIHLEASALGLSGNFLTEVRLEGLLKNDKGKNVSKGAKVAFEDFLQDGTKANGRYRQLQLASSDTSYVTSYYGAPFYPIGTNIKIRVTVLNDVGAKTNVKDSLLLTVNQ</sequence>
<dbReference type="Proteomes" id="UP000266183">
    <property type="component" value="Chromosome"/>
</dbReference>
<dbReference type="EMBL" id="CP032382">
    <property type="protein sequence ID" value="AYB32019.1"/>
    <property type="molecule type" value="Genomic_DNA"/>
</dbReference>
<accession>A0A385SLA0</accession>
<dbReference type="InterPro" id="IPR013783">
    <property type="entry name" value="Ig-like_fold"/>
</dbReference>